<proteinExistence type="predicted"/>
<gene>
    <name evidence="1" type="ORF">7_20</name>
</gene>
<organism evidence="1">
    <name type="scientific">Mimiviridae sp. ChoanoV1</name>
    <dbReference type="NCBI Taxonomy" id="2596887"/>
    <lineage>
        <taxon>Viruses</taxon>
        <taxon>Varidnaviria</taxon>
        <taxon>Bamfordvirae</taxon>
        <taxon>Nucleocytoviricota</taxon>
        <taxon>Megaviricetes</taxon>
        <taxon>Imitervirales</taxon>
        <taxon>Schizomimiviridae</taxon>
    </lineage>
</organism>
<accession>A0A5B8IJ51</accession>
<evidence type="ECO:0000313" key="1">
    <source>
        <dbReference type="EMBL" id="QDY52372.1"/>
    </source>
</evidence>
<sequence>MVISSTQEQKQQPVDQVVNRNRKIGRFLEGDFNPIEYAQYLIAFQTNMTKEKFDVYFHENSDQFFQVWRKNIWNLVYNQIEMPLEDLPDFDYRIIFDEGMTNPSQMTEYIIKNIP</sequence>
<reference evidence="1" key="1">
    <citation type="submission" date="2018-11" db="EMBL/GenBank/DDBJ databases">
        <title>A distinct lineage of giant viruses engineers rhodopsin photosystems in predatory marine eukaryotes.</title>
        <authorList>
            <person name="Needham D.M."/>
            <person name="Yoshizawa S."/>
            <person name="Hosaka T."/>
            <person name="Poirier C."/>
            <person name="Choi C.-J."/>
            <person name="Hehenberger E."/>
            <person name="Irwin N.A.T."/>
            <person name="Wilken S."/>
            <person name="Yung C.-M."/>
            <person name="Bachy C."/>
            <person name="Kurihara R."/>
            <person name="Nakajima Y."/>
            <person name="Kojima K."/>
            <person name="Kimura-Someya T."/>
            <person name="Leonard G."/>
            <person name="Malmstrom R.R."/>
            <person name="Mende D."/>
            <person name="Olson D.K."/>
            <person name="Sudo Y."/>
            <person name="Sudek S."/>
            <person name="Richards T.A."/>
            <person name="DeLong E.F."/>
            <person name="Keeling P.J."/>
            <person name="Santoro A.E."/>
            <person name="Shirouzu M."/>
            <person name="Iwasaki W."/>
            <person name="Worden A.Z."/>
        </authorList>
    </citation>
    <scope>NUCLEOTIDE SEQUENCE</scope>
</reference>
<name>A0A5B8IJ51_9VIRU</name>
<dbReference type="EMBL" id="MK250091">
    <property type="protein sequence ID" value="QDY52372.1"/>
    <property type="molecule type" value="Genomic_DNA"/>
</dbReference>
<protein>
    <submittedName>
        <fullName evidence="1">Uncharacterized protein</fullName>
    </submittedName>
</protein>